<evidence type="ECO:0000313" key="2">
    <source>
        <dbReference type="EMBL" id="RRT69580.1"/>
    </source>
</evidence>
<dbReference type="Proteomes" id="UP000287651">
    <property type="component" value="Unassembled WGS sequence"/>
</dbReference>
<evidence type="ECO:0000256" key="1">
    <source>
        <dbReference type="SAM" id="MobiDB-lite"/>
    </source>
</evidence>
<name>A0A427A026_ENSVE</name>
<accession>A0A427A026</accession>
<feature type="compositionally biased region" description="Basic and acidic residues" evidence="1">
    <location>
        <begin position="43"/>
        <end position="70"/>
    </location>
</feature>
<comment type="caution">
    <text evidence="2">The sequence shown here is derived from an EMBL/GenBank/DDBJ whole genome shotgun (WGS) entry which is preliminary data.</text>
</comment>
<organism evidence="2 3">
    <name type="scientific">Ensete ventricosum</name>
    <name type="common">Abyssinian banana</name>
    <name type="synonym">Musa ensete</name>
    <dbReference type="NCBI Taxonomy" id="4639"/>
    <lineage>
        <taxon>Eukaryota</taxon>
        <taxon>Viridiplantae</taxon>
        <taxon>Streptophyta</taxon>
        <taxon>Embryophyta</taxon>
        <taxon>Tracheophyta</taxon>
        <taxon>Spermatophyta</taxon>
        <taxon>Magnoliopsida</taxon>
        <taxon>Liliopsida</taxon>
        <taxon>Zingiberales</taxon>
        <taxon>Musaceae</taxon>
        <taxon>Ensete</taxon>
    </lineage>
</organism>
<evidence type="ECO:0000313" key="3">
    <source>
        <dbReference type="Proteomes" id="UP000287651"/>
    </source>
</evidence>
<reference evidence="2 3" key="1">
    <citation type="journal article" date="2014" name="Agronomy (Basel)">
        <title>A Draft Genome Sequence for Ensete ventricosum, the Drought-Tolerant Tree Against Hunger.</title>
        <authorList>
            <person name="Harrison J."/>
            <person name="Moore K.A."/>
            <person name="Paszkiewicz K."/>
            <person name="Jones T."/>
            <person name="Grant M."/>
            <person name="Ambacheew D."/>
            <person name="Muzemil S."/>
            <person name="Studholme D.J."/>
        </authorList>
    </citation>
    <scope>NUCLEOTIDE SEQUENCE [LARGE SCALE GENOMIC DNA]</scope>
</reference>
<proteinExistence type="predicted"/>
<sequence length="116" mass="12891">MEEESGEREYQQGSHGGEAEGGVAPQVRVGDKRPKDGGQVGRPVEHVEAGGRRDTAQVEHHRQRTDDEWHGFPAPVLDKRLAEGRRAALRGLHCCLWLFSLPLPPCAPLRSHTTER</sequence>
<dbReference type="EMBL" id="AMZH03004298">
    <property type="protein sequence ID" value="RRT69580.1"/>
    <property type="molecule type" value="Genomic_DNA"/>
</dbReference>
<protein>
    <submittedName>
        <fullName evidence="2">Uncharacterized protein</fullName>
    </submittedName>
</protein>
<dbReference type="AlphaFoldDB" id="A0A427A026"/>
<feature type="region of interest" description="Disordered" evidence="1">
    <location>
        <begin position="1"/>
        <end position="73"/>
    </location>
</feature>
<gene>
    <name evidence="2" type="ORF">B296_00031160</name>
</gene>